<dbReference type="AlphaFoldDB" id="M2SJU6"/>
<sequence length="71" mass="7847">MSLQRKIPTANMSLAYMMFLSKRGCRLYLGILHIAPTRPAPTTASPLQHSPLPRACPKHASYDTGLPSRLN</sequence>
<protein>
    <submittedName>
        <fullName evidence="2">Uncharacterized protein</fullName>
    </submittedName>
</protein>
<reference evidence="2 3" key="1">
    <citation type="journal article" date="2012" name="PLoS Pathog.">
        <title>Diverse lifestyles and strategies of plant pathogenesis encoded in the genomes of eighteen Dothideomycetes fungi.</title>
        <authorList>
            <person name="Ohm R.A."/>
            <person name="Feau N."/>
            <person name="Henrissat B."/>
            <person name="Schoch C.L."/>
            <person name="Horwitz B.A."/>
            <person name="Barry K.W."/>
            <person name="Condon B.J."/>
            <person name="Copeland A.C."/>
            <person name="Dhillon B."/>
            <person name="Glaser F."/>
            <person name="Hesse C.N."/>
            <person name="Kosti I."/>
            <person name="LaButti K."/>
            <person name="Lindquist E.A."/>
            <person name="Lucas S."/>
            <person name="Salamov A.A."/>
            <person name="Bradshaw R.E."/>
            <person name="Ciuffetti L."/>
            <person name="Hamelin R.C."/>
            <person name="Kema G.H.J."/>
            <person name="Lawrence C."/>
            <person name="Scott J.A."/>
            <person name="Spatafora J.W."/>
            <person name="Turgeon B.G."/>
            <person name="de Wit P.J.G.M."/>
            <person name="Zhong S."/>
            <person name="Goodwin S.B."/>
            <person name="Grigoriev I.V."/>
        </authorList>
    </citation>
    <scope>NUCLEOTIDE SEQUENCE [LARGE SCALE GENOMIC DNA]</scope>
    <source>
        <strain evidence="3">ND90Pr / ATCC 201652</strain>
    </source>
</reference>
<reference evidence="3" key="2">
    <citation type="journal article" date="2013" name="PLoS Genet.">
        <title>Comparative genome structure, secondary metabolite, and effector coding capacity across Cochliobolus pathogens.</title>
        <authorList>
            <person name="Condon B.J."/>
            <person name="Leng Y."/>
            <person name="Wu D."/>
            <person name="Bushley K.E."/>
            <person name="Ohm R.A."/>
            <person name="Otillar R."/>
            <person name="Martin J."/>
            <person name="Schackwitz W."/>
            <person name="Grimwood J."/>
            <person name="MohdZainudin N."/>
            <person name="Xue C."/>
            <person name="Wang R."/>
            <person name="Manning V.A."/>
            <person name="Dhillon B."/>
            <person name="Tu Z.J."/>
            <person name="Steffenson B.J."/>
            <person name="Salamov A."/>
            <person name="Sun H."/>
            <person name="Lowry S."/>
            <person name="LaButti K."/>
            <person name="Han J."/>
            <person name="Copeland A."/>
            <person name="Lindquist E."/>
            <person name="Barry K."/>
            <person name="Schmutz J."/>
            <person name="Baker S.E."/>
            <person name="Ciuffetti L.M."/>
            <person name="Grigoriev I.V."/>
            <person name="Zhong S."/>
            <person name="Turgeon B.G."/>
        </authorList>
    </citation>
    <scope>NUCLEOTIDE SEQUENCE [LARGE SCALE GENOMIC DNA]</scope>
    <source>
        <strain evidence="3">ND90Pr / ATCC 201652</strain>
    </source>
</reference>
<dbReference type="KEGG" id="bsc:COCSADRAFT_289462"/>
<evidence type="ECO:0000313" key="2">
    <source>
        <dbReference type="EMBL" id="EMD67458.1"/>
    </source>
</evidence>
<accession>M2SJU6</accession>
<feature type="region of interest" description="Disordered" evidence="1">
    <location>
        <begin position="40"/>
        <end position="71"/>
    </location>
</feature>
<name>M2SJU6_COCSN</name>
<dbReference type="Proteomes" id="UP000016934">
    <property type="component" value="Unassembled WGS sequence"/>
</dbReference>
<proteinExistence type="predicted"/>
<evidence type="ECO:0000313" key="3">
    <source>
        <dbReference type="Proteomes" id="UP000016934"/>
    </source>
</evidence>
<dbReference type="RefSeq" id="XP_007697114.1">
    <property type="nucleotide sequence ID" value="XM_007698924.1"/>
</dbReference>
<dbReference type="EMBL" id="KB445639">
    <property type="protein sequence ID" value="EMD67458.1"/>
    <property type="molecule type" value="Genomic_DNA"/>
</dbReference>
<dbReference type="HOGENOM" id="CLU_2739846_0_0_1"/>
<evidence type="ECO:0000256" key="1">
    <source>
        <dbReference type="SAM" id="MobiDB-lite"/>
    </source>
</evidence>
<gene>
    <name evidence="2" type="ORF">COCSADRAFT_289462</name>
</gene>
<organism evidence="2 3">
    <name type="scientific">Cochliobolus sativus (strain ND90Pr / ATCC 201652)</name>
    <name type="common">Common root rot and spot blotch fungus</name>
    <name type="synonym">Bipolaris sorokiniana</name>
    <dbReference type="NCBI Taxonomy" id="665912"/>
    <lineage>
        <taxon>Eukaryota</taxon>
        <taxon>Fungi</taxon>
        <taxon>Dikarya</taxon>
        <taxon>Ascomycota</taxon>
        <taxon>Pezizomycotina</taxon>
        <taxon>Dothideomycetes</taxon>
        <taxon>Pleosporomycetidae</taxon>
        <taxon>Pleosporales</taxon>
        <taxon>Pleosporineae</taxon>
        <taxon>Pleosporaceae</taxon>
        <taxon>Bipolaris</taxon>
    </lineage>
</organism>
<dbReference type="GeneID" id="19135955"/>
<keyword evidence="3" id="KW-1185">Reference proteome</keyword>